<keyword evidence="4" id="KW-1185">Reference proteome</keyword>
<protein>
    <submittedName>
        <fullName evidence="3">Uncharacterized protein</fullName>
    </submittedName>
</protein>
<comment type="caution">
    <text evidence="3">The sequence shown here is derived from an EMBL/GenBank/DDBJ whole genome shotgun (WGS) entry which is preliminary data.</text>
</comment>
<keyword evidence="1" id="KW-0175">Coiled coil</keyword>
<feature type="region of interest" description="Disordered" evidence="2">
    <location>
        <begin position="468"/>
        <end position="492"/>
    </location>
</feature>
<feature type="coiled-coil region" evidence="1">
    <location>
        <begin position="343"/>
        <end position="377"/>
    </location>
</feature>
<gene>
    <name evidence="3" type="ORF">Tco_0600331</name>
</gene>
<reference evidence="3" key="1">
    <citation type="journal article" date="2022" name="Int. J. Mol. Sci.">
        <title>Draft Genome of Tanacetum Coccineum: Genomic Comparison of Closely Related Tanacetum-Family Plants.</title>
        <authorList>
            <person name="Yamashiro T."/>
            <person name="Shiraishi A."/>
            <person name="Nakayama K."/>
            <person name="Satake H."/>
        </authorList>
    </citation>
    <scope>NUCLEOTIDE SEQUENCE</scope>
</reference>
<reference evidence="3" key="2">
    <citation type="submission" date="2022-01" db="EMBL/GenBank/DDBJ databases">
        <authorList>
            <person name="Yamashiro T."/>
            <person name="Shiraishi A."/>
            <person name="Satake H."/>
            <person name="Nakayama K."/>
        </authorList>
    </citation>
    <scope>NUCLEOTIDE SEQUENCE</scope>
</reference>
<accession>A0ABQ4WBI0</accession>
<sequence>MTHPHPKRNFVPTPVATKSRQVPVNTAKQSSPRAATLISTARPINTATPKPKVNDALPTTYSYYKAHSPVRRAINQKSAAKTNNFNEKVNTSRINNVTTARPKAVVSTAKGNGENATTTVKTFDNREQEITATVNGKEFTVTEASIRRHLQLADVEGISVLPTTRIFEQLSLMRNYIAPTLTTKLFSNMKRGFSGEHTPLFHNMLVIQAAEGEGLGHPSEPQPPPSTAQPTNEEPIPTTSGPISNVPDEAVYEEWDDRVGRATTTAAGLDATQASGNITKTQPTTIPNVPLSQEIGTGGSPRCQEAIGGSITQTRSKKVPTQSYDSPLLRVNTLESDEGHMKLHELTVLRTQLSNKVESLETELKQTKQTYDAAFTKLIKKGRKIDEIDQDPDITLAQHDAEIQGRYGQEMEFEIKVYTAEDVSTIGASITTAGASLSTASPLRVFTAEDISTAETLVYIRRSAAKDKGKAKIDESEPEKTKTKLQQRQERAGYEATVRLQEQLDEEERKRIARVHEDASSFNIEEWKLEVQRGMQKKNLIKGFLRGKRLVKTQNQLKNREKEDDELSQEELQQLMIIVPEEGMNVEALQTKYPIIDWEVYTEDSRMYWKIIRVDVEHSSCGTYNEMSKELLRKIFMMAERPRRDQHSASSSLFGSSTYVELIRRDVESLFGEVLGEGSSRSMVVKEDALAASGGGRVAAEIVVDTTLGGSKYSSNIG</sequence>
<name>A0ABQ4WBI0_9ASTR</name>
<organism evidence="3 4">
    <name type="scientific">Tanacetum coccineum</name>
    <dbReference type="NCBI Taxonomy" id="301880"/>
    <lineage>
        <taxon>Eukaryota</taxon>
        <taxon>Viridiplantae</taxon>
        <taxon>Streptophyta</taxon>
        <taxon>Embryophyta</taxon>
        <taxon>Tracheophyta</taxon>
        <taxon>Spermatophyta</taxon>
        <taxon>Magnoliopsida</taxon>
        <taxon>eudicotyledons</taxon>
        <taxon>Gunneridae</taxon>
        <taxon>Pentapetalae</taxon>
        <taxon>asterids</taxon>
        <taxon>campanulids</taxon>
        <taxon>Asterales</taxon>
        <taxon>Asteraceae</taxon>
        <taxon>Asteroideae</taxon>
        <taxon>Anthemideae</taxon>
        <taxon>Anthemidinae</taxon>
        <taxon>Tanacetum</taxon>
    </lineage>
</organism>
<evidence type="ECO:0000256" key="2">
    <source>
        <dbReference type="SAM" id="MobiDB-lite"/>
    </source>
</evidence>
<evidence type="ECO:0000313" key="3">
    <source>
        <dbReference type="EMBL" id="GJS50210.1"/>
    </source>
</evidence>
<dbReference type="EMBL" id="BQNB010008499">
    <property type="protein sequence ID" value="GJS50210.1"/>
    <property type="molecule type" value="Genomic_DNA"/>
</dbReference>
<proteinExistence type="predicted"/>
<evidence type="ECO:0000313" key="4">
    <source>
        <dbReference type="Proteomes" id="UP001151760"/>
    </source>
</evidence>
<dbReference type="Proteomes" id="UP001151760">
    <property type="component" value="Unassembled WGS sequence"/>
</dbReference>
<evidence type="ECO:0000256" key="1">
    <source>
        <dbReference type="SAM" id="Coils"/>
    </source>
</evidence>
<feature type="region of interest" description="Disordered" evidence="2">
    <location>
        <begin position="213"/>
        <end position="246"/>
    </location>
</feature>
<feature type="compositionally biased region" description="Polar residues" evidence="2">
    <location>
        <begin position="228"/>
        <end position="243"/>
    </location>
</feature>